<dbReference type="InterPro" id="IPR002110">
    <property type="entry name" value="Ankyrin_rpt"/>
</dbReference>
<feature type="compositionally biased region" description="Basic and acidic residues" evidence="3">
    <location>
        <begin position="191"/>
        <end position="201"/>
    </location>
</feature>
<dbReference type="InterPro" id="IPR036770">
    <property type="entry name" value="Ankyrin_rpt-contain_sf"/>
</dbReference>
<feature type="compositionally biased region" description="Basic and acidic residues" evidence="3">
    <location>
        <begin position="226"/>
        <end position="241"/>
    </location>
</feature>
<feature type="compositionally biased region" description="Low complexity" evidence="3">
    <location>
        <begin position="253"/>
        <end position="266"/>
    </location>
</feature>
<evidence type="ECO:0000256" key="2">
    <source>
        <dbReference type="ARBA" id="ARBA00023043"/>
    </source>
</evidence>
<sequence>MNCLKIEILTSLMFQFKINLYTSFFLDNGADPNMPDKFGIYPLQQAIKNDSLMLVDVLIGSNKIDYKKRIPLSTEDDKNEAKETTYLHLAAAQINPVILQDLLNTNEFNVNVTNDIGETPLMIACKCKNINNIKRLFLQNDLDYLHQDNLGRDALEIISPSNDKEQNVALSKDEYKSLLIEELTSQKTNKKVAEKQPKKIDQQSNSQSSISSNDEDSSKQVNKSTDSNKKDESNESAKSETDIPESGTLGNLNKTTKSSFSFGSSNLDDTSQPES</sequence>
<evidence type="ECO:0000256" key="1">
    <source>
        <dbReference type="ARBA" id="ARBA00022737"/>
    </source>
</evidence>
<dbReference type="SUPFAM" id="SSF48403">
    <property type="entry name" value="Ankyrin repeat"/>
    <property type="match status" value="1"/>
</dbReference>
<evidence type="ECO:0000256" key="3">
    <source>
        <dbReference type="SAM" id="MobiDB-lite"/>
    </source>
</evidence>
<organism evidence="4 5">
    <name type="scientific">Tritrichomonas musculus</name>
    <dbReference type="NCBI Taxonomy" id="1915356"/>
    <lineage>
        <taxon>Eukaryota</taxon>
        <taxon>Metamonada</taxon>
        <taxon>Parabasalia</taxon>
        <taxon>Tritrichomonadida</taxon>
        <taxon>Tritrichomonadidae</taxon>
        <taxon>Tritrichomonas</taxon>
    </lineage>
</organism>
<keyword evidence="1" id="KW-0677">Repeat</keyword>
<dbReference type="Proteomes" id="UP001470230">
    <property type="component" value="Unassembled WGS sequence"/>
</dbReference>
<accession>A0ABR2KZJ3</accession>
<evidence type="ECO:0000313" key="4">
    <source>
        <dbReference type="EMBL" id="KAK8896211.1"/>
    </source>
</evidence>
<dbReference type="PANTHER" id="PTHR24198">
    <property type="entry name" value="ANKYRIN REPEAT AND PROTEIN KINASE DOMAIN-CONTAINING PROTEIN"/>
    <property type="match status" value="1"/>
</dbReference>
<dbReference type="PANTHER" id="PTHR24198:SF165">
    <property type="entry name" value="ANKYRIN REPEAT-CONTAINING PROTEIN-RELATED"/>
    <property type="match status" value="1"/>
</dbReference>
<gene>
    <name evidence="4" type="ORF">M9Y10_014106</name>
</gene>
<feature type="region of interest" description="Disordered" evidence="3">
    <location>
        <begin position="188"/>
        <end position="275"/>
    </location>
</feature>
<name>A0ABR2KZJ3_9EUKA</name>
<dbReference type="Gene3D" id="1.25.40.20">
    <property type="entry name" value="Ankyrin repeat-containing domain"/>
    <property type="match status" value="1"/>
</dbReference>
<keyword evidence="5" id="KW-1185">Reference proteome</keyword>
<keyword evidence="2" id="KW-0040">ANK repeat</keyword>
<evidence type="ECO:0008006" key="6">
    <source>
        <dbReference type="Google" id="ProtNLM"/>
    </source>
</evidence>
<reference evidence="4 5" key="1">
    <citation type="submission" date="2024-04" db="EMBL/GenBank/DDBJ databases">
        <title>Tritrichomonas musculus Genome.</title>
        <authorList>
            <person name="Alves-Ferreira E."/>
            <person name="Grigg M."/>
            <person name="Lorenzi H."/>
            <person name="Galac M."/>
        </authorList>
    </citation>
    <scope>NUCLEOTIDE SEQUENCE [LARGE SCALE GENOMIC DNA]</scope>
    <source>
        <strain evidence="4 5">EAF2021</strain>
    </source>
</reference>
<proteinExistence type="predicted"/>
<feature type="compositionally biased region" description="Low complexity" evidence="3">
    <location>
        <begin position="202"/>
        <end position="212"/>
    </location>
</feature>
<dbReference type="EMBL" id="JAPFFF010000002">
    <property type="protein sequence ID" value="KAK8896211.1"/>
    <property type="molecule type" value="Genomic_DNA"/>
</dbReference>
<dbReference type="Pfam" id="PF12796">
    <property type="entry name" value="Ank_2"/>
    <property type="match status" value="1"/>
</dbReference>
<comment type="caution">
    <text evidence="4">The sequence shown here is derived from an EMBL/GenBank/DDBJ whole genome shotgun (WGS) entry which is preliminary data.</text>
</comment>
<dbReference type="SMART" id="SM00248">
    <property type="entry name" value="ANK"/>
    <property type="match status" value="3"/>
</dbReference>
<evidence type="ECO:0000313" key="5">
    <source>
        <dbReference type="Proteomes" id="UP001470230"/>
    </source>
</evidence>
<protein>
    <recommendedName>
        <fullName evidence="6">Ankyrin repeat protein</fullName>
    </recommendedName>
</protein>